<accession>A0A1A9UEA0</accession>
<name>A0A1A9UEA0_GLOAU</name>
<reference evidence="1" key="1">
    <citation type="submission" date="2020-05" db="UniProtKB">
        <authorList>
            <consortium name="EnsemblMetazoa"/>
        </authorList>
    </citation>
    <scope>IDENTIFICATION</scope>
    <source>
        <strain evidence="1">TTRI</strain>
    </source>
</reference>
<evidence type="ECO:0000313" key="1">
    <source>
        <dbReference type="EnsemblMetazoa" id="GAUT001870-PA"/>
    </source>
</evidence>
<protein>
    <submittedName>
        <fullName evidence="1">Uncharacterized protein</fullName>
    </submittedName>
</protein>
<organism evidence="1 2">
    <name type="scientific">Glossina austeni</name>
    <name type="common">Savannah tsetse fly</name>
    <dbReference type="NCBI Taxonomy" id="7395"/>
    <lineage>
        <taxon>Eukaryota</taxon>
        <taxon>Metazoa</taxon>
        <taxon>Ecdysozoa</taxon>
        <taxon>Arthropoda</taxon>
        <taxon>Hexapoda</taxon>
        <taxon>Insecta</taxon>
        <taxon>Pterygota</taxon>
        <taxon>Neoptera</taxon>
        <taxon>Endopterygota</taxon>
        <taxon>Diptera</taxon>
        <taxon>Brachycera</taxon>
        <taxon>Muscomorpha</taxon>
        <taxon>Hippoboscoidea</taxon>
        <taxon>Glossinidae</taxon>
        <taxon>Glossina</taxon>
    </lineage>
</organism>
<evidence type="ECO:0000313" key="2">
    <source>
        <dbReference type="Proteomes" id="UP000078200"/>
    </source>
</evidence>
<proteinExistence type="predicted"/>
<dbReference type="Proteomes" id="UP000078200">
    <property type="component" value="Unassembled WGS sequence"/>
</dbReference>
<sequence>MYACQRARDLLIVIVYNNGEAVVRVVTVGNNLVSNGFSVKYLQVLANNILVVISASTEQYSITERNMKVLVRFKQSPQITCDGKQIPEIVSLYNQAKHGVDRHERTYLIESSDTQVLPDQLLYNFLNLCESRAF</sequence>
<dbReference type="EnsemblMetazoa" id="GAUT001870-RA">
    <property type="protein sequence ID" value="GAUT001870-PA"/>
    <property type="gene ID" value="GAUT001870"/>
</dbReference>
<dbReference type="VEuPathDB" id="VectorBase:GAUT001870"/>
<keyword evidence="2" id="KW-1185">Reference proteome</keyword>
<dbReference type="AlphaFoldDB" id="A0A1A9UEA0"/>